<keyword evidence="1" id="KW-0560">Oxidoreductase</keyword>
<protein>
    <submittedName>
        <fullName evidence="2">SDR family NAD(P)-dependent oxidoreductase</fullName>
    </submittedName>
</protein>
<dbReference type="Pfam" id="PF00106">
    <property type="entry name" value="adh_short"/>
    <property type="match status" value="1"/>
</dbReference>
<evidence type="ECO:0000256" key="1">
    <source>
        <dbReference type="ARBA" id="ARBA00023002"/>
    </source>
</evidence>
<organism evidence="2 3">
    <name type="scientific">Rudanella paleaurantiibacter</name>
    <dbReference type="NCBI Taxonomy" id="2614655"/>
    <lineage>
        <taxon>Bacteria</taxon>
        <taxon>Pseudomonadati</taxon>
        <taxon>Bacteroidota</taxon>
        <taxon>Cytophagia</taxon>
        <taxon>Cytophagales</taxon>
        <taxon>Cytophagaceae</taxon>
        <taxon>Rudanella</taxon>
    </lineage>
</organism>
<sequence length="281" mass="30928">MKKRALITGANSGIGLSTARALAHRGFDLILLVRNETKGREAQAEIQKANPNSQADLVQASLDDADSVQRAAEHIKTTYDRIDVLINNAGYTPAKLEFTDENIERSFYASHVGHFALTWYLSDILKKTAAQTGDVRIITLSSAAHMGGRVDRMFRRIDTLSPMLAYCDDKLANLLFAKGAAKHFEGTGVRSFSVHPGAVKTNFASDTKGIGGAIWKLMSPFLRTPERGAETSIFLAAAPLKSIGERNNGAYFVDMAPKTPRNRDVTDKNVQWLWEKSLKFV</sequence>
<dbReference type="EMBL" id="WELI01000003">
    <property type="protein sequence ID" value="KAB7731284.1"/>
    <property type="molecule type" value="Genomic_DNA"/>
</dbReference>
<keyword evidence="3" id="KW-1185">Reference proteome</keyword>
<name>A0A7J5U2R6_9BACT</name>
<dbReference type="SUPFAM" id="SSF51735">
    <property type="entry name" value="NAD(P)-binding Rossmann-fold domains"/>
    <property type="match status" value="1"/>
</dbReference>
<dbReference type="GO" id="GO:0016491">
    <property type="term" value="F:oxidoreductase activity"/>
    <property type="evidence" value="ECO:0007669"/>
    <property type="project" value="UniProtKB-KW"/>
</dbReference>
<dbReference type="PRINTS" id="PR00081">
    <property type="entry name" value="GDHRDH"/>
</dbReference>
<accession>A0A7J5U2R6</accession>
<dbReference type="InterPro" id="IPR036291">
    <property type="entry name" value="NAD(P)-bd_dom_sf"/>
</dbReference>
<evidence type="ECO:0000313" key="2">
    <source>
        <dbReference type="EMBL" id="KAB7731284.1"/>
    </source>
</evidence>
<reference evidence="2 3" key="1">
    <citation type="submission" date="2019-10" db="EMBL/GenBank/DDBJ databases">
        <title>Rudanella paleaurantiibacter sp. nov., isolated from sludge.</title>
        <authorList>
            <person name="Xu S.Q."/>
        </authorList>
    </citation>
    <scope>NUCLEOTIDE SEQUENCE [LARGE SCALE GENOMIC DNA]</scope>
    <source>
        <strain evidence="2 3">HX-22-17</strain>
    </source>
</reference>
<dbReference type="Gene3D" id="3.40.50.720">
    <property type="entry name" value="NAD(P)-binding Rossmann-like Domain"/>
    <property type="match status" value="1"/>
</dbReference>
<dbReference type="AlphaFoldDB" id="A0A7J5U2R6"/>
<gene>
    <name evidence="2" type="ORF">F5984_10825</name>
</gene>
<dbReference type="RefSeq" id="WP_152124261.1">
    <property type="nucleotide sequence ID" value="NZ_WELI01000003.1"/>
</dbReference>
<comment type="caution">
    <text evidence="2">The sequence shown here is derived from an EMBL/GenBank/DDBJ whole genome shotgun (WGS) entry which is preliminary data.</text>
</comment>
<evidence type="ECO:0000313" key="3">
    <source>
        <dbReference type="Proteomes" id="UP000488299"/>
    </source>
</evidence>
<proteinExistence type="predicted"/>
<dbReference type="InterPro" id="IPR002347">
    <property type="entry name" value="SDR_fam"/>
</dbReference>
<dbReference type="PANTHER" id="PTHR43157:SF31">
    <property type="entry name" value="PHOSPHATIDYLINOSITOL-GLYCAN BIOSYNTHESIS CLASS F PROTEIN"/>
    <property type="match status" value="1"/>
</dbReference>
<dbReference type="Proteomes" id="UP000488299">
    <property type="component" value="Unassembled WGS sequence"/>
</dbReference>
<dbReference type="PANTHER" id="PTHR43157">
    <property type="entry name" value="PHOSPHATIDYLINOSITOL-GLYCAN BIOSYNTHESIS CLASS F PROTEIN-RELATED"/>
    <property type="match status" value="1"/>
</dbReference>